<evidence type="ECO:0000313" key="2">
    <source>
        <dbReference type="Proteomes" id="UP000887577"/>
    </source>
</evidence>
<evidence type="ECO:0000313" key="3">
    <source>
        <dbReference type="WBParaSite" id="PSU_v2.g14560.t1"/>
    </source>
</evidence>
<dbReference type="WBParaSite" id="PSU_v2.g14560.t1">
    <property type="protein sequence ID" value="PSU_v2.g14560.t1"/>
    <property type="gene ID" value="PSU_v2.g14560"/>
</dbReference>
<feature type="domain" description="ATPase dynein-related AAA" evidence="1">
    <location>
        <begin position="159"/>
        <end position="260"/>
    </location>
</feature>
<name>A0A914Y741_9BILA</name>
<dbReference type="InterPro" id="IPR039891">
    <property type="entry name" value="VWA8"/>
</dbReference>
<dbReference type="Pfam" id="PF07728">
    <property type="entry name" value="AAA_5"/>
    <property type="match status" value="1"/>
</dbReference>
<dbReference type="PANTHER" id="PTHR21610">
    <property type="entry name" value="VON WILLEBRAND FACTOR A DOMAIN-CONTAINING PROTEIN 8"/>
    <property type="match status" value="1"/>
</dbReference>
<protein>
    <submittedName>
        <fullName evidence="3">ATPase dynein-related AAA domain-containing protein</fullName>
    </submittedName>
</protein>
<evidence type="ECO:0000259" key="1">
    <source>
        <dbReference type="Pfam" id="PF07728"/>
    </source>
</evidence>
<dbReference type="InterPro" id="IPR011704">
    <property type="entry name" value="ATPase_dyneun-rel_AAA"/>
</dbReference>
<dbReference type="SUPFAM" id="SSF52540">
    <property type="entry name" value="P-loop containing nucleoside triphosphate hydrolases"/>
    <property type="match status" value="1"/>
</dbReference>
<keyword evidence="2" id="KW-1185">Reference proteome</keyword>
<dbReference type="Gene3D" id="3.40.50.300">
    <property type="entry name" value="P-loop containing nucleotide triphosphate hydrolases"/>
    <property type="match status" value="1"/>
</dbReference>
<dbReference type="GO" id="GO:0016887">
    <property type="term" value="F:ATP hydrolysis activity"/>
    <property type="evidence" value="ECO:0007669"/>
    <property type="project" value="InterPro"/>
</dbReference>
<sequence>MSIKEQCEVIAKLIPNVDIDVAHRLVSLVERLRASTDSGIRGISISLSLRRLIYILRRYTQNPDEGIFNAIHRSALSRFMPTITRTAFDKALSEAGIGADAKAGSLHDDSWKERLLETSKKSSDSVEHESMVPDIVFFDNKQHLKVMDDMAKDFELGSHLLVIGNQGVGKNKITDRFLQLIQRPRQYMQLHRDTTVQSLTVQSTVIDGILKHEDSPLVKAVRDGLVLVVDEADKAPLHVVAILKSLIDSGILYLSDGRRIQPSGFPIDPAFKPISNLYNLS</sequence>
<organism evidence="2 3">
    <name type="scientific">Panagrolaimus superbus</name>
    <dbReference type="NCBI Taxonomy" id="310955"/>
    <lineage>
        <taxon>Eukaryota</taxon>
        <taxon>Metazoa</taxon>
        <taxon>Ecdysozoa</taxon>
        <taxon>Nematoda</taxon>
        <taxon>Chromadorea</taxon>
        <taxon>Rhabditida</taxon>
        <taxon>Tylenchina</taxon>
        <taxon>Panagrolaimomorpha</taxon>
        <taxon>Panagrolaimoidea</taxon>
        <taxon>Panagrolaimidae</taxon>
        <taxon>Panagrolaimus</taxon>
    </lineage>
</organism>
<accession>A0A914Y741</accession>
<dbReference type="InterPro" id="IPR027417">
    <property type="entry name" value="P-loop_NTPase"/>
</dbReference>
<dbReference type="GO" id="GO:0005737">
    <property type="term" value="C:cytoplasm"/>
    <property type="evidence" value="ECO:0007669"/>
    <property type="project" value="TreeGrafter"/>
</dbReference>
<dbReference type="Proteomes" id="UP000887577">
    <property type="component" value="Unplaced"/>
</dbReference>
<dbReference type="AlphaFoldDB" id="A0A914Y741"/>
<dbReference type="PANTHER" id="PTHR21610:SF9">
    <property type="entry name" value="VON WILLEBRAND FACTOR A DOMAIN-CONTAINING PROTEIN 8"/>
    <property type="match status" value="1"/>
</dbReference>
<reference evidence="3" key="1">
    <citation type="submission" date="2022-11" db="UniProtKB">
        <authorList>
            <consortium name="WormBaseParasite"/>
        </authorList>
    </citation>
    <scope>IDENTIFICATION</scope>
</reference>
<proteinExistence type="predicted"/>
<dbReference type="GO" id="GO:0005524">
    <property type="term" value="F:ATP binding"/>
    <property type="evidence" value="ECO:0007669"/>
    <property type="project" value="InterPro"/>
</dbReference>